<dbReference type="Gene3D" id="2.130.10.10">
    <property type="entry name" value="YVTN repeat-like/Quinoprotein amine dehydrogenase"/>
    <property type="match status" value="1"/>
</dbReference>
<dbReference type="InterPro" id="IPR015943">
    <property type="entry name" value="WD40/YVTN_repeat-like_dom_sf"/>
</dbReference>
<evidence type="ECO:0000313" key="3">
    <source>
        <dbReference type="Proteomes" id="UP000678393"/>
    </source>
</evidence>
<organism evidence="2 3">
    <name type="scientific">Candidula unifasciata</name>
    <dbReference type="NCBI Taxonomy" id="100452"/>
    <lineage>
        <taxon>Eukaryota</taxon>
        <taxon>Metazoa</taxon>
        <taxon>Spiralia</taxon>
        <taxon>Lophotrochozoa</taxon>
        <taxon>Mollusca</taxon>
        <taxon>Gastropoda</taxon>
        <taxon>Heterobranchia</taxon>
        <taxon>Euthyneura</taxon>
        <taxon>Panpulmonata</taxon>
        <taxon>Eupulmonata</taxon>
        <taxon>Stylommatophora</taxon>
        <taxon>Helicina</taxon>
        <taxon>Helicoidea</taxon>
        <taxon>Geomitridae</taxon>
        <taxon>Candidula</taxon>
    </lineage>
</organism>
<proteinExistence type="predicted"/>
<keyword evidence="3" id="KW-1185">Reference proteome</keyword>
<protein>
    <recommendedName>
        <fullName evidence="1">LRRK2 beta-propeller domain-containing protein</fullName>
    </recommendedName>
</protein>
<feature type="domain" description="LRRK2 beta-propeller" evidence="1">
    <location>
        <begin position="4"/>
        <end position="227"/>
    </location>
</feature>
<reference evidence="2" key="1">
    <citation type="submission" date="2021-04" db="EMBL/GenBank/DDBJ databases">
        <authorList>
            <consortium name="Molecular Ecology Group"/>
        </authorList>
    </citation>
    <scope>NUCLEOTIDE SEQUENCE</scope>
</reference>
<name>A0A8S4A3Y9_9EUPU</name>
<dbReference type="InterPro" id="IPR056602">
    <property type="entry name" value="Beta-prop_LRRK2"/>
</dbReference>
<sequence length="257" mass="28460">RVDDPLVLAGLANGKVALYPISEILQEPTMDPIEMKLGEAHEPVRCIMRSGSDRKVIASCGTKVVVLDTRICVAVENIFDTVEGSNPASAPITSMACGRQLFLAHRGSDVLEAWDVARTRKKISLNISDTFKLPVKDARITSLVLHEQKTLWVGTGGGHMALIDVTSWAPIICTHRHTGSIRSLLTVKLKSTARYGANSGTSVAEEEEKTNEKRYKTYIQYGCIGVWDADFPQTFKQLSDWSKKRKELCETSRRLTL</sequence>
<evidence type="ECO:0000313" key="2">
    <source>
        <dbReference type="EMBL" id="CAG5133131.1"/>
    </source>
</evidence>
<feature type="non-terminal residue" evidence="2">
    <location>
        <position position="1"/>
    </location>
</feature>
<dbReference type="AlphaFoldDB" id="A0A8S4A3Y9"/>
<comment type="caution">
    <text evidence="2">The sequence shown here is derived from an EMBL/GenBank/DDBJ whole genome shotgun (WGS) entry which is preliminary data.</text>
</comment>
<accession>A0A8S4A3Y9</accession>
<dbReference type="EMBL" id="CAJHNH020005946">
    <property type="protein sequence ID" value="CAG5133131.1"/>
    <property type="molecule type" value="Genomic_DNA"/>
</dbReference>
<dbReference type="OrthoDB" id="8940716at2759"/>
<gene>
    <name evidence="2" type="ORF">CUNI_LOCUS18689</name>
</gene>
<evidence type="ECO:0000259" key="1">
    <source>
        <dbReference type="Pfam" id="PF23748"/>
    </source>
</evidence>
<dbReference type="SUPFAM" id="SSF69322">
    <property type="entry name" value="Tricorn protease domain 2"/>
    <property type="match status" value="1"/>
</dbReference>
<dbReference type="Proteomes" id="UP000678393">
    <property type="component" value="Unassembled WGS sequence"/>
</dbReference>
<dbReference type="Pfam" id="PF23748">
    <property type="entry name" value="Beta-prop_LRRK2"/>
    <property type="match status" value="1"/>
</dbReference>